<dbReference type="GO" id="GO:0008658">
    <property type="term" value="F:penicillin binding"/>
    <property type="evidence" value="ECO:0007669"/>
    <property type="project" value="InterPro"/>
</dbReference>
<keyword evidence="10 14" id="KW-1133">Transmembrane helix</keyword>
<gene>
    <name evidence="17" type="ORF">AB4Y30_09960</name>
</gene>
<dbReference type="InterPro" id="IPR050515">
    <property type="entry name" value="Beta-lactam/transpept"/>
</dbReference>
<evidence type="ECO:0000256" key="7">
    <source>
        <dbReference type="ARBA" id="ARBA00022692"/>
    </source>
</evidence>
<evidence type="ECO:0000256" key="4">
    <source>
        <dbReference type="ARBA" id="ARBA00007171"/>
    </source>
</evidence>
<feature type="domain" description="Penicillin-binding protein dimerisation" evidence="16">
    <location>
        <begin position="56"/>
        <end position="296"/>
    </location>
</feature>
<comment type="pathway">
    <text evidence="3">Cell wall biogenesis; peptidoglycan biosynthesis.</text>
</comment>
<keyword evidence="8" id="KW-0133">Cell shape</keyword>
<evidence type="ECO:0000256" key="13">
    <source>
        <dbReference type="ARBA" id="ARBA00034000"/>
    </source>
</evidence>
<reference evidence="17" key="1">
    <citation type="submission" date="2024-07" db="EMBL/GenBank/DDBJ databases">
        <title>Halotolerant mesophilic bacterium Ornithinibacillus sp. 4-3, sp. nov., isolated from soil.</title>
        <authorList>
            <person name="Sidarenka A.V."/>
            <person name="Guliayeva D.E."/>
            <person name="Leanovich S.I."/>
            <person name="Hileuskaya K.S."/>
            <person name="Akhremchuk A.E."/>
            <person name="Sikolenko M.A."/>
            <person name="Valentovich L.N."/>
        </authorList>
    </citation>
    <scope>NUCLEOTIDE SEQUENCE</scope>
    <source>
        <strain evidence="17">4-3</strain>
    </source>
</reference>
<keyword evidence="12" id="KW-0961">Cell wall biogenesis/degradation</keyword>
<dbReference type="InterPro" id="IPR012338">
    <property type="entry name" value="Beta-lactam/transpept-like"/>
</dbReference>
<dbReference type="GO" id="GO:0009252">
    <property type="term" value="P:peptidoglycan biosynthetic process"/>
    <property type="evidence" value="ECO:0007669"/>
    <property type="project" value="UniProtKB-KW"/>
</dbReference>
<dbReference type="Gene3D" id="3.90.1310.10">
    <property type="entry name" value="Penicillin-binding protein 2a (Domain 2)"/>
    <property type="match status" value="1"/>
</dbReference>
<dbReference type="Pfam" id="PF03717">
    <property type="entry name" value="PBP_dimer"/>
    <property type="match status" value="1"/>
</dbReference>
<evidence type="ECO:0000256" key="5">
    <source>
        <dbReference type="ARBA" id="ARBA00012448"/>
    </source>
</evidence>
<dbReference type="RefSeq" id="WP_368652088.1">
    <property type="nucleotide sequence ID" value="NZ_CP162599.1"/>
</dbReference>
<dbReference type="GO" id="GO:0071555">
    <property type="term" value="P:cell wall organization"/>
    <property type="evidence" value="ECO:0007669"/>
    <property type="project" value="UniProtKB-KW"/>
</dbReference>
<dbReference type="GO" id="GO:0071972">
    <property type="term" value="F:peptidoglycan L,D-transpeptidase activity"/>
    <property type="evidence" value="ECO:0007669"/>
    <property type="project" value="TreeGrafter"/>
</dbReference>
<dbReference type="InterPro" id="IPR001460">
    <property type="entry name" value="PCN-bd_Tpept"/>
</dbReference>
<dbReference type="SUPFAM" id="SSF56519">
    <property type="entry name" value="Penicillin binding protein dimerisation domain"/>
    <property type="match status" value="1"/>
</dbReference>
<name>A0AB39HM78_9BACI</name>
<feature type="domain" description="Penicillin-binding protein transpeptidase" evidence="15">
    <location>
        <begin position="346"/>
        <end position="671"/>
    </location>
</feature>
<evidence type="ECO:0000313" key="17">
    <source>
        <dbReference type="EMBL" id="XDK31361.1"/>
    </source>
</evidence>
<keyword evidence="6" id="KW-1003">Cell membrane</keyword>
<evidence type="ECO:0000256" key="14">
    <source>
        <dbReference type="SAM" id="Phobius"/>
    </source>
</evidence>
<comment type="similarity">
    <text evidence="4">Belongs to the transpeptidase family.</text>
</comment>
<evidence type="ECO:0000259" key="16">
    <source>
        <dbReference type="Pfam" id="PF03717"/>
    </source>
</evidence>
<dbReference type="InterPro" id="IPR036138">
    <property type="entry name" value="PBP_dimer_sf"/>
</dbReference>
<keyword evidence="9" id="KW-0573">Peptidoglycan synthesis</keyword>
<evidence type="ECO:0000256" key="10">
    <source>
        <dbReference type="ARBA" id="ARBA00022989"/>
    </source>
</evidence>
<dbReference type="PANTHER" id="PTHR30627:SF2">
    <property type="entry name" value="PEPTIDOGLYCAN D,D-TRANSPEPTIDASE MRDA"/>
    <property type="match status" value="1"/>
</dbReference>
<dbReference type="InterPro" id="IPR005311">
    <property type="entry name" value="PBP_dimer"/>
</dbReference>
<dbReference type="Gene3D" id="3.40.710.10">
    <property type="entry name" value="DD-peptidase/beta-lactamase superfamily"/>
    <property type="match status" value="1"/>
</dbReference>
<evidence type="ECO:0000256" key="12">
    <source>
        <dbReference type="ARBA" id="ARBA00023316"/>
    </source>
</evidence>
<dbReference type="GO" id="GO:0008360">
    <property type="term" value="P:regulation of cell shape"/>
    <property type="evidence" value="ECO:0007669"/>
    <property type="project" value="UniProtKB-KW"/>
</dbReference>
<evidence type="ECO:0000256" key="1">
    <source>
        <dbReference type="ARBA" id="ARBA00004167"/>
    </source>
</evidence>
<dbReference type="GO" id="GO:0009002">
    <property type="term" value="F:serine-type D-Ala-D-Ala carboxypeptidase activity"/>
    <property type="evidence" value="ECO:0007669"/>
    <property type="project" value="UniProtKB-EC"/>
</dbReference>
<evidence type="ECO:0000256" key="8">
    <source>
        <dbReference type="ARBA" id="ARBA00022960"/>
    </source>
</evidence>
<dbReference type="AlphaFoldDB" id="A0AB39HM78"/>
<dbReference type="PANTHER" id="PTHR30627">
    <property type="entry name" value="PEPTIDOGLYCAN D,D-TRANSPEPTIDASE"/>
    <property type="match status" value="1"/>
</dbReference>
<proteinExistence type="inferred from homology"/>
<dbReference type="EC" id="3.4.16.4" evidence="5"/>
<evidence type="ECO:0000259" key="15">
    <source>
        <dbReference type="Pfam" id="PF00905"/>
    </source>
</evidence>
<evidence type="ECO:0000256" key="2">
    <source>
        <dbReference type="ARBA" id="ARBA00004236"/>
    </source>
</evidence>
<evidence type="ECO:0000256" key="6">
    <source>
        <dbReference type="ARBA" id="ARBA00022475"/>
    </source>
</evidence>
<keyword evidence="7 14" id="KW-0812">Transmembrane</keyword>
<comment type="subcellular location">
    <subcellularLocation>
        <location evidence="2">Cell membrane</location>
    </subcellularLocation>
    <subcellularLocation>
        <location evidence="1">Membrane</location>
        <topology evidence="1">Single-pass membrane protein</topology>
    </subcellularLocation>
</comment>
<feature type="transmembrane region" description="Helical" evidence="14">
    <location>
        <begin position="12"/>
        <end position="34"/>
    </location>
</feature>
<organism evidence="17">
    <name type="scientific">Ornithinibacillus sp. 4-3</name>
    <dbReference type="NCBI Taxonomy" id="3231488"/>
    <lineage>
        <taxon>Bacteria</taxon>
        <taxon>Bacillati</taxon>
        <taxon>Bacillota</taxon>
        <taxon>Bacilli</taxon>
        <taxon>Bacillales</taxon>
        <taxon>Bacillaceae</taxon>
        <taxon>Ornithinibacillus</taxon>
    </lineage>
</organism>
<evidence type="ECO:0000256" key="11">
    <source>
        <dbReference type="ARBA" id="ARBA00023136"/>
    </source>
</evidence>
<accession>A0AB39HM78</accession>
<dbReference type="Pfam" id="PF00905">
    <property type="entry name" value="Transpeptidase"/>
    <property type="match status" value="1"/>
</dbReference>
<evidence type="ECO:0000256" key="3">
    <source>
        <dbReference type="ARBA" id="ARBA00004752"/>
    </source>
</evidence>
<sequence>MKKKKKRAQLPFRLNLLFFVVFLMFSILIIQLGIVQILNGESYQTEIDRTIQDVTKIPVPRGKVFDRNHNVVVDNKPMYSITYTPQKGVQAKDKLEVAEKLAEFISMDDEKRIDAITPRNKREYWYLKNEEEAVKRLSEEEAADLKNAEQYNLILERITDEEIEGFTDEELEVIAIKRELDKASALTPQIVKNEDVTPEEYAMIAEHLSDLPGINATTDWDRVYPYEDVFNSFLGSITSQEQGILAEREQYYLARGYSRNDRVGRSGLEEQYEDVLRGRKEQIEYTTSKSGTVIDSTVIVPGERGKDLILTVDMDFQAEVDEIVGDELSKIIRAHPYANRHMEDALAVVMNPKTGEILAMSGQHYNRETGEVENAAFKTIYDAHRPGSSVKGATILAGYESGVIVPGQSFNDQKMKIRGTPAKGSYNNLGWVNDYDALRRSSNVYMFYIALRMGGEYNYSYDKAVDFDPAAFQEMRNYFHQFGLGVKTGIDFPFESTGYVGNERKAGLLMDYAIGQYDTFTTLQLAQYVSTIANDGYRVKPHLVQEIRNPVPYEDTLGSVYRRQETEVLNRIDMDNSEIRRVQEGFRQVFNASGGTARTHWGNNPHQVAGKTGTAENEVFVDGVKYDTENLSLVGYAPYNDPEVAFAIIVPNIGKNSGDSVNHKIGKRIMDAYFDSKEHENEDEE</sequence>
<evidence type="ECO:0000256" key="9">
    <source>
        <dbReference type="ARBA" id="ARBA00022984"/>
    </source>
</evidence>
<comment type="catalytic activity">
    <reaction evidence="13">
        <text>Preferential cleavage: (Ac)2-L-Lys-D-Ala-|-D-Ala. Also transpeptidation of peptidyl-alanyl moieties that are N-acyl substituents of D-alanine.</text>
        <dbReference type="EC" id="3.4.16.4"/>
    </reaction>
</comment>
<protein>
    <recommendedName>
        <fullName evidence="5">serine-type D-Ala-D-Ala carboxypeptidase</fullName>
        <ecNumber evidence="5">3.4.16.4</ecNumber>
    </recommendedName>
</protein>
<dbReference type="Gene3D" id="1.10.10.1230">
    <property type="entry name" value="Penicillin-binding protein, N-terminal non-catalytic domain, head sub-domain"/>
    <property type="match status" value="1"/>
</dbReference>
<dbReference type="GO" id="GO:0005886">
    <property type="term" value="C:plasma membrane"/>
    <property type="evidence" value="ECO:0007669"/>
    <property type="project" value="UniProtKB-SubCell"/>
</dbReference>
<keyword evidence="11 14" id="KW-0472">Membrane</keyword>
<dbReference type="EMBL" id="CP162599">
    <property type="protein sequence ID" value="XDK31361.1"/>
    <property type="molecule type" value="Genomic_DNA"/>
</dbReference>
<dbReference type="SUPFAM" id="SSF56601">
    <property type="entry name" value="beta-lactamase/transpeptidase-like"/>
    <property type="match status" value="1"/>
</dbReference>